<dbReference type="PRINTS" id="PR00081">
    <property type="entry name" value="GDHRDH"/>
</dbReference>
<dbReference type="GO" id="GO:0008670">
    <property type="term" value="F:2,4-dienoyl-CoA reductase (NADPH) activity"/>
    <property type="evidence" value="ECO:0007669"/>
    <property type="project" value="InterPro"/>
</dbReference>
<gene>
    <name evidence="8" type="ORF">EC973_005532</name>
</gene>
<dbReference type="SMART" id="SM00717">
    <property type="entry name" value="SANT"/>
    <property type="match status" value="1"/>
</dbReference>
<feature type="domain" description="HTH myb-type" evidence="7">
    <location>
        <begin position="586"/>
        <end position="637"/>
    </location>
</feature>
<dbReference type="PANTHER" id="PTHR43296">
    <property type="entry name" value="PEROXISOMAL 2,4-DIENOYL-COA REDUCTASE"/>
    <property type="match status" value="1"/>
</dbReference>
<organism evidence="8 9">
    <name type="scientific">Apophysomyces ossiformis</name>
    <dbReference type="NCBI Taxonomy" id="679940"/>
    <lineage>
        <taxon>Eukaryota</taxon>
        <taxon>Fungi</taxon>
        <taxon>Fungi incertae sedis</taxon>
        <taxon>Mucoromycota</taxon>
        <taxon>Mucoromycotina</taxon>
        <taxon>Mucoromycetes</taxon>
        <taxon>Mucorales</taxon>
        <taxon>Mucorineae</taxon>
        <taxon>Mucoraceae</taxon>
        <taxon>Apophysomyces</taxon>
    </lineage>
</organism>
<dbReference type="InterPro" id="IPR045017">
    <property type="entry name" value="DECR2-like"/>
</dbReference>
<name>A0A8H7BDU6_9FUNG</name>
<dbReference type="SUPFAM" id="SSF46689">
    <property type="entry name" value="Homeodomain-like"/>
    <property type="match status" value="1"/>
</dbReference>
<sequence>MAAPAVDTTNIFKDNIFTGKVLLCSGGGSGICRAMTEAMVRHGAKAVIISRSQDKLEKAAKEMQQATGGEVLPIPADVRKPEDVERAVQKTIEKFGRIDYLINGAAGNFLAPFQNLSYNAFRTVIEIDLLGTFNLTKAALEHLKASKGAIINVTATLHYTGTPFQQHAGAAKSAIDALTKHWAVELGPHGVRVNGIAPGPIVGMDKLGGGIFDPVVIPLQRMGDVKDIAHSTVFLFSDAANWISGVTLVVDGGGKRFLSGPKSPAAEKEDEDPNAMFYFVSTDNQEEEQVNIPKKSVIEDVWEERDPSSKLGMEANDENQQNNAEGQEDLDQQADDVNSRQESHEQAETAISPEESHEGAKDTRSPNESDKEEDADSLKELNKEARIEITSEVAQVRYPSTTTPEVSHENTDNAKPVDEHGENESLERSASPENGQRIISSDDDDGDSSGSYVEEDQLGDSNEKEPSKTVNNHPSTDSSSDNDQNHTGKPLARSRALPGTIIKRRRLLEPQPNERELNEQDFYGRDIDFQRQQEPNEVRSLSSQTGTVEEDEVDESQQGETNGGESASRVPVIPARLKIRKEHTWWSEEELKCLREGLAIVKGRHWSAIKQMYPSQLQHRTTVQIKDKARNEVTRRIREHLPLEEFKYSLTGHQQSQYYKEN</sequence>
<keyword evidence="9" id="KW-1185">Reference proteome</keyword>
<feature type="compositionally biased region" description="Basic and acidic residues" evidence="6">
    <location>
        <begin position="406"/>
        <end position="427"/>
    </location>
</feature>
<dbReference type="EC" id="1.3.1.124" evidence="3"/>
<dbReference type="InterPro" id="IPR001005">
    <property type="entry name" value="SANT/Myb"/>
</dbReference>
<dbReference type="InterPro" id="IPR017930">
    <property type="entry name" value="Myb_dom"/>
</dbReference>
<evidence type="ECO:0000256" key="3">
    <source>
        <dbReference type="ARBA" id="ARBA00026117"/>
    </source>
</evidence>
<comment type="caution">
    <text evidence="8">The sequence shown here is derived from an EMBL/GenBank/DDBJ whole genome shotgun (WGS) entry which is preliminary data.</text>
</comment>
<evidence type="ECO:0000259" key="7">
    <source>
        <dbReference type="PROSITE" id="PS51294"/>
    </source>
</evidence>
<evidence type="ECO:0000256" key="4">
    <source>
        <dbReference type="ARBA" id="ARBA00048009"/>
    </source>
</evidence>
<dbReference type="CDD" id="cd11660">
    <property type="entry name" value="SANT_TRF"/>
    <property type="match status" value="1"/>
</dbReference>
<dbReference type="Gene3D" id="3.40.50.720">
    <property type="entry name" value="NAD(P)-binding Rossmann-like Domain"/>
    <property type="match status" value="1"/>
</dbReference>
<dbReference type="GO" id="GO:0005777">
    <property type="term" value="C:peroxisome"/>
    <property type="evidence" value="ECO:0007669"/>
    <property type="project" value="TreeGrafter"/>
</dbReference>
<feature type="compositionally biased region" description="Basic and acidic residues" evidence="6">
    <location>
        <begin position="376"/>
        <end position="389"/>
    </location>
</feature>
<evidence type="ECO:0000256" key="1">
    <source>
        <dbReference type="ARBA" id="ARBA00022857"/>
    </source>
</evidence>
<dbReference type="PANTHER" id="PTHR43296:SF2">
    <property type="entry name" value="PEROXISOMAL 2,4-DIENOYL-COA REDUCTASE [(3E)-ENOYL-COA-PRODUCING]"/>
    <property type="match status" value="1"/>
</dbReference>
<dbReference type="OrthoDB" id="2136131at2759"/>
<evidence type="ECO:0000313" key="9">
    <source>
        <dbReference type="Proteomes" id="UP000605846"/>
    </source>
</evidence>
<feature type="region of interest" description="Disordered" evidence="6">
    <location>
        <begin position="282"/>
        <end position="569"/>
    </location>
</feature>
<protein>
    <recommendedName>
        <fullName evidence="3">2,4-dienoyl-CoA reductase [(3E)-enoyl-CoA-producing]</fullName>
        <ecNumber evidence="3">1.3.1.124</ecNumber>
    </recommendedName>
</protein>
<reference evidence="8" key="1">
    <citation type="submission" date="2020-01" db="EMBL/GenBank/DDBJ databases">
        <title>Genome Sequencing of Three Apophysomyces-Like Fungal Strains Confirms a Novel Fungal Genus in the Mucoromycota with divergent Burkholderia-like Endosymbiotic Bacteria.</title>
        <authorList>
            <person name="Stajich J.E."/>
            <person name="Macias A.M."/>
            <person name="Carter-House D."/>
            <person name="Lovett B."/>
            <person name="Kasson L.R."/>
            <person name="Berry K."/>
            <person name="Grigoriev I."/>
            <person name="Chang Y."/>
            <person name="Spatafora J."/>
            <person name="Kasson M.T."/>
        </authorList>
    </citation>
    <scope>NUCLEOTIDE SEQUENCE</scope>
    <source>
        <strain evidence="8">NRRL A-21654</strain>
    </source>
</reference>
<keyword evidence="2" id="KW-0560">Oxidoreductase</keyword>
<comment type="catalytic activity">
    <reaction evidence="4">
        <text>a (2E,4E)-dienoyl-CoA + NADPH + H(+) = a 4,5-saturated-(3E)-enoyl-CoA + NADP(+)</text>
        <dbReference type="Rhea" id="RHEA:45912"/>
        <dbReference type="ChEBI" id="CHEBI:15378"/>
        <dbReference type="ChEBI" id="CHEBI:57783"/>
        <dbReference type="ChEBI" id="CHEBI:58349"/>
        <dbReference type="ChEBI" id="CHEBI:85101"/>
        <dbReference type="ChEBI" id="CHEBI:85493"/>
        <dbReference type="EC" id="1.3.1.124"/>
    </reaction>
</comment>
<feature type="compositionally biased region" description="Basic and acidic residues" evidence="6">
    <location>
        <begin position="512"/>
        <end position="537"/>
    </location>
</feature>
<dbReference type="FunFam" id="3.40.50.720:FF:000084">
    <property type="entry name" value="Short-chain dehydrogenase reductase"/>
    <property type="match status" value="1"/>
</dbReference>
<feature type="compositionally biased region" description="Basic and acidic residues" evidence="6">
    <location>
        <begin position="337"/>
        <end position="347"/>
    </location>
</feature>
<dbReference type="GO" id="GO:0009062">
    <property type="term" value="P:fatty acid catabolic process"/>
    <property type="evidence" value="ECO:0007669"/>
    <property type="project" value="InterPro"/>
</dbReference>
<dbReference type="InterPro" id="IPR036291">
    <property type="entry name" value="NAD(P)-bd_dom_sf"/>
</dbReference>
<dbReference type="Pfam" id="PF13561">
    <property type="entry name" value="adh_short_C2"/>
    <property type="match status" value="1"/>
</dbReference>
<comment type="catalytic activity">
    <reaction evidence="5">
        <text>a (2E,4Z)-dienoyl-CoA + NADPH + H(+) = a 4,5-saturated-(3E)-enoyl-CoA + NADP(+)</text>
        <dbReference type="Rhea" id="RHEA:61892"/>
        <dbReference type="ChEBI" id="CHEBI:15378"/>
        <dbReference type="ChEBI" id="CHEBI:57783"/>
        <dbReference type="ChEBI" id="CHEBI:58349"/>
        <dbReference type="ChEBI" id="CHEBI:85099"/>
        <dbReference type="ChEBI" id="CHEBI:85493"/>
        <dbReference type="EC" id="1.3.1.124"/>
    </reaction>
</comment>
<feature type="compositionally biased region" description="Polar residues" evidence="6">
    <location>
        <begin position="468"/>
        <end position="487"/>
    </location>
</feature>
<dbReference type="PROSITE" id="PS51294">
    <property type="entry name" value="HTH_MYB"/>
    <property type="match status" value="1"/>
</dbReference>
<dbReference type="AlphaFoldDB" id="A0A8H7BDU6"/>
<dbReference type="InterPro" id="IPR009057">
    <property type="entry name" value="Homeodomain-like_sf"/>
</dbReference>
<dbReference type="EMBL" id="JABAYA010000315">
    <property type="protein sequence ID" value="KAF7721034.1"/>
    <property type="molecule type" value="Genomic_DNA"/>
</dbReference>
<dbReference type="InterPro" id="IPR002347">
    <property type="entry name" value="SDR_fam"/>
</dbReference>
<accession>A0A8H7BDU6</accession>
<evidence type="ECO:0000256" key="5">
    <source>
        <dbReference type="ARBA" id="ARBA00048340"/>
    </source>
</evidence>
<proteinExistence type="predicted"/>
<feature type="compositionally biased region" description="Polar residues" evidence="6">
    <location>
        <begin position="538"/>
        <end position="547"/>
    </location>
</feature>
<feature type="compositionally biased region" description="Acidic residues" evidence="6">
    <location>
        <begin position="441"/>
        <end position="458"/>
    </location>
</feature>
<feature type="compositionally biased region" description="Acidic residues" evidence="6">
    <location>
        <begin position="548"/>
        <end position="557"/>
    </location>
</feature>
<keyword evidence="1" id="KW-0521">NADP</keyword>
<evidence type="ECO:0000256" key="6">
    <source>
        <dbReference type="SAM" id="MobiDB-lite"/>
    </source>
</evidence>
<dbReference type="Gene3D" id="1.10.246.220">
    <property type="match status" value="1"/>
</dbReference>
<dbReference type="Proteomes" id="UP000605846">
    <property type="component" value="Unassembled WGS sequence"/>
</dbReference>
<evidence type="ECO:0000313" key="8">
    <source>
        <dbReference type="EMBL" id="KAF7721034.1"/>
    </source>
</evidence>
<feature type="compositionally biased region" description="Basic and acidic residues" evidence="6">
    <location>
        <begin position="354"/>
        <end position="369"/>
    </location>
</feature>
<dbReference type="SUPFAM" id="SSF51735">
    <property type="entry name" value="NAD(P)-binding Rossmann-fold domains"/>
    <property type="match status" value="1"/>
</dbReference>
<dbReference type="CDD" id="cd05369">
    <property type="entry name" value="TER_DECR_SDR_a"/>
    <property type="match status" value="1"/>
</dbReference>
<evidence type="ECO:0000256" key="2">
    <source>
        <dbReference type="ARBA" id="ARBA00023002"/>
    </source>
</evidence>